<dbReference type="OrthoDB" id="9801841at2"/>
<dbReference type="EMBL" id="FOAG01000009">
    <property type="protein sequence ID" value="SEL90232.1"/>
    <property type="molecule type" value="Genomic_DNA"/>
</dbReference>
<accession>A0A1H7TZD9</accession>
<protein>
    <submittedName>
        <fullName evidence="7">Serine/threonine protein kinase</fullName>
    </submittedName>
</protein>
<dbReference type="CDD" id="cd14014">
    <property type="entry name" value="STKc_PknB_like"/>
    <property type="match status" value="1"/>
</dbReference>
<dbReference type="PROSITE" id="PS50011">
    <property type="entry name" value="PROTEIN_KINASE_DOM"/>
    <property type="match status" value="1"/>
</dbReference>
<evidence type="ECO:0000256" key="5">
    <source>
        <dbReference type="SAM" id="MobiDB-lite"/>
    </source>
</evidence>
<evidence type="ECO:0000259" key="6">
    <source>
        <dbReference type="PROSITE" id="PS50011"/>
    </source>
</evidence>
<evidence type="ECO:0000256" key="3">
    <source>
        <dbReference type="ARBA" id="ARBA00022777"/>
    </source>
</evidence>
<evidence type="ECO:0000313" key="7">
    <source>
        <dbReference type="EMBL" id="SEL90232.1"/>
    </source>
</evidence>
<organism evidence="7 8">
    <name type="scientific">Roseovarius azorensis</name>
    <dbReference type="NCBI Taxonomy" id="1287727"/>
    <lineage>
        <taxon>Bacteria</taxon>
        <taxon>Pseudomonadati</taxon>
        <taxon>Pseudomonadota</taxon>
        <taxon>Alphaproteobacteria</taxon>
        <taxon>Rhodobacterales</taxon>
        <taxon>Roseobacteraceae</taxon>
        <taxon>Roseovarius</taxon>
    </lineage>
</organism>
<reference evidence="7 8" key="1">
    <citation type="submission" date="2016-10" db="EMBL/GenBank/DDBJ databases">
        <authorList>
            <person name="de Groot N.N."/>
        </authorList>
    </citation>
    <scope>NUCLEOTIDE SEQUENCE [LARGE SCALE GENOMIC DNA]</scope>
    <source>
        <strain evidence="7 8">DSM 100674</strain>
    </source>
</reference>
<keyword evidence="2" id="KW-0547">Nucleotide-binding</keyword>
<dbReference type="PANTHER" id="PTHR43289">
    <property type="entry name" value="MITOGEN-ACTIVATED PROTEIN KINASE KINASE KINASE 20-RELATED"/>
    <property type="match status" value="1"/>
</dbReference>
<dbReference type="InterPro" id="IPR000719">
    <property type="entry name" value="Prot_kinase_dom"/>
</dbReference>
<dbReference type="STRING" id="1287727.SAMN05443999_109113"/>
<evidence type="ECO:0000256" key="4">
    <source>
        <dbReference type="ARBA" id="ARBA00022840"/>
    </source>
</evidence>
<dbReference type="Gene3D" id="1.10.510.10">
    <property type="entry name" value="Transferase(Phosphotransferase) domain 1"/>
    <property type="match status" value="1"/>
</dbReference>
<sequence>MIQMVAVQDSADTEDLPEGTTLLNGQFLIRSRLQKGGFGITYVARDSLDRQVVVKECFPSGICTRANGRVRPLMPDVELQFAALKRQFIREARQMAKLIHPNIVAVHQVFEENNTAYMALDQVKGVDLTTLSQEHPERITNAFLHTLLDQILKAIGHTHDHGVLHRDISPDNILADDADHITLIDFGAARESGIPSTGNQSIIVAVKDGYSPHEFYVSDARHDFSSDLYSLGATLYDMITGSPPPDCQSRLAAVSSGAPDPYLPLASSDFDFDYNILATVDRALEIPQEDRFQSASDWATELETTPRVRPARRPELLPDPHLETKIAQIVASTNTLLQRRKPDSAPTGIAPPTAQSVAPESQKVVDIFGNRIDDLEAWQAEQELEIQARQMKYKKPDDTRKPEQEETDPKRKSWIMNLISRCLPGRRASRLP</sequence>
<feature type="region of interest" description="Disordered" evidence="5">
    <location>
        <begin position="337"/>
        <end position="360"/>
    </location>
</feature>
<proteinExistence type="predicted"/>
<keyword evidence="8" id="KW-1185">Reference proteome</keyword>
<dbReference type="Gene3D" id="3.30.200.20">
    <property type="entry name" value="Phosphorylase Kinase, domain 1"/>
    <property type="match status" value="1"/>
</dbReference>
<name>A0A1H7TZD9_9RHOB</name>
<feature type="domain" description="Protein kinase" evidence="6">
    <location>
        <begin position="27"/>
        <end position="308"/>
    </location>
</feature>
<dbReference type="Pfam" id="PF00069">
    <property type="entry name" value="Pkinase"/>
    <property type="match status" value="1"/>
</dbReference>
<gene>
    <name evidence="7" type="ORF">SAMN05443999_109113</name>
</gene>
<evidence type="ECO:0000313" key="8">
    <source>
        <dbReference type="Proteomes" id="UP000199582"/>
    </source>
</evidence>
<dbReference type="GO" id="GO:0004674">
    <property type="term" value="F:protein serine/threonine kinase activity"/>
    <property type="evidence" value="ECO:0007669"/>
    <property type="project" value="UniProtKB-KW"/>
</dbReference>
<dbReference type="GO" id="GO:0005524">
    <property type="term" value="F:ATP binding"/>
    <property type="evidence" value="ECO:0007669"/>
    <property type="project" value="UniProtKB-KW"/>
</dbReference>
<keyword evidence="4" id="KW-0067">ATP-binding</keyword>
<dbReference type="Proteomes" id="UP000199582">
    <property type="component" value="Unassembled WGS sequence"/>
</dbReference>
<keyword evidence="7" id="KW-0723">Serine/threonine-protein kinase</keyword>
<keyword evidence="1" id="KW-0808">Transferase</keyword>
<dbReference type="PANTHER" id="PTHR43289:SF6">
    <property type="entry name" value="SERINE_THREONINE-PROTEIN KINASE NEKL-3"/>
    <property type="match status" value="1"/>
</dbReference>
<evidence type="ECO:0000256" key="2">
    <source>
        <dbReference type="ARBA" id="ARBA00022741"/>
    </source>
</evidence>
<dbReference type="InterPro" id="IPR011009">
    <property type="entry name" value="Kinase-like_dom_sf"/>
</dbReference>
<dbReference type="SUPFAM" id="SSF56112">
    <property type="entry name" value="Protein kinase-like (PK-like)"/>
    <property type="match status" value="1"/>
</dbReference>
<keyword evidence="3 7" id="KW-0418">Kinase</keyword>
<feature type="region of interest" description="Disordered" evidence="5">
    <location>
        <begin position="389"/>
        <end position="416"/>
    </location>
</feature>
<feature type="compositionally biased region" description="Basic and acidic residues" evidence="5">
    <location>
        <begin position="394"/>
        <end position="411"/>
    </location>
</feature>
<evidence type="ECO:0000256" key="1">
    <source>
        <dbReference type="ARBA" id="ARBA00022679"/>
    </source>
</evidence>
<dbReference type="AlphaFoldDB" id="A0A1H7TZD9"/>